<feature type="region of interest" description="Disordered" evidence="1">
    <location>
        <begin position="117"/>
        <end position="137"/>
    </location>
</feature>
<evidence type="ECO:0000313" key="2">
    <source>
        <dbReference type="EMBL" id="KIJ11005.1"/>
    </source>
</evidence>
<keyword evidence="3" id="KW-1185">Reference proteome</keyword>
<feature type="compositionally biased region" description="Basic and acidic residues" evidence="1">
    <location>
        <begin position="238"/>
        <end position="251"/>
    </location>
</feature>
<evidence type="ECO:0000256" key="1">
    <source>
        <dbReference type="SAM" id="MobiDB-lite"/>
    </source>
</evidence>
<evidence type="ECO:0000313" key="3">
    <source>
        <dbReference type="Proteomes" id="UP000053647"/>
    </source>
</evidence>
<proteinExistence type="predicted"/>
<accession>A0A0C9T5L6</accession>
<dbReference type="EMBL" id="KN819389">
    <property type="protein sequence ID" value="KIJ11005.1"/>
    <property type="molecule type" value="Genomic_DNA"/>
</dbReference>
<reference evidence="3" key="2">
    <citation type="submission" date="2015-01" db="EMBL/GenBank/DDBJ databases">
        <title>Evolutionary Origins and Diversification of the Mycorrhizal Mutualists.</title>
        <authorList>
            <consortium name="DOE Joint Genome Institute"/>
            <consortium name="Mycorrhizal Genomics Consortium"/>
            <person name="Kohler A."/>
            <person name="Kuo A."/>
            <person name="Nagy L.G."/>
            <person name="Floudas D."/>
            <person name="Copeland A."/>
            <person name="Barry K.W."/>
            <person name="Cichocki N."/>
            <person name="Veneault-Fourrey C."/>
            <person name="LaButti K."/>
            <person name="Lindquist E.A."/>
            <person name="Lipzen A."/>
            <person name="Lundell T."/>
            <person name="Morin E."/>
            <person name="Murat C."/>
            <person name="Riley R."/>
            <person name="Ohm R."/>
            <person name="Sun H."/>
            <person name="Tunlid A."/>
            <person name="Henrissat B."/>
            <person name="Grigoriev I.V."/>
            <person name="Hibbett D.S."/>
            <person name="Martin F."/>
        </authorList>
    </citation>
    <scope>NUCLEOTIDE SEQUENCE [LARGE SCALE GENOMIC DNA]</scope>
    <source>
        <strain evidence="3">ATCC 200175</strain>
    </source>
</reference>
<sequence length="268" mass="30395">TPSKRMRIMSAAVSQTSASYLVLKAHMPMGKTIPAPVFMTTPQLPNPDWSLLAETNTANTDVNGTEYWRSRAMGLEESLRRAQQQLAAREQISAGQNAQIIIQDLTLRKLNKTLNTKEKKDKDRTKLYPSGNGRHMTDGKFVEELKKDQRKRVAKVEAKRLRKEVRVVKQGENATLKARWEEIKTKHAEEVKMWEAECEELTRRGVRKKELPKRPKRLPKPKRTMEATPQTGEGGNGGRRDGGELETKDREDSEIDEVSSGASSEDDE</sequence>
<feature type="compositionally biased region" description="Basic and acidic residues" evidence="1">
    <location>
        <begin position="117"/>
        <end position="126"/>
    </location>
</feature>
<protein>
    <submittedName>
        <fullName evidence="2">Uncharacterized protein</fullName>
    </submittedName>
</protein>
<dbReference type="Proteomes" id="UP000053647">
    <property type="component" value="Unassembled WGS sequence"/>
</dbReference>
<feature type="compositionally biased region" description="Basic and acidic residues" evidence="1">
    <location>
        <begin position="201"/>
        <end position="213"/>
    </location>
</feature>
<feature type="non-terminal residue" evidence="2">
    <location>
        <position position="1"/>
    </location>
</feature>
<dbReference type="AlphaFoldDB" id="A0A0C9T5L6"/>
<organism evidence="2 3">
    <name type="scientific">Paxillus involutus ATCC 200175</name>
    <dbReference type="NCBI Taxonomy" id="664439"/>
    <lineage>
        <taxon>Eukaryota</taxon>
        <taxon>Fungi</taxon>
        <taxon>Dikarya</taxon>
        <taxon>Basidiomycota</taxon>
        <taxon>Agaricomycotina</taxon>
        <taxon>Agaricomycetes</taxon>
        <taxon>Agaricomycetidae</taxon>
        <taxon>Boletales</taxon>
        <taxon>Paxilineae</taxon>
        <taxon>Paxillaceae</taxon>
        <taxon>Paxillus</taxon>
    </lineage>
</organism>
<name>A0A0C9T5L6_PAXIN</name>
<dbReference type="HOGENOM" id="CLU_1258799_0_0_1"/>
<reference evidence="2 3" key="1">
    <citation type="submission" date="2014-06" db="EMBL/GenBank/DDBJ databases">
        <authorList>
            <consortium name="DOE Joint Genome Institute"/>
            <person name="Kuo A."/>
            <person name="Kohler A."/>
            <person name="Nagy L.G."/>
            <person name="Floudas D."/>
            <person name="Copeland A."/>
            <person name="Barry K.W."/>
            <person name="Cichocki N."/>
            <person name="Veneault-Fourrey C."/>
            <person name="LaButti K."/>
            <person name="Lindquist E.A."/>
            <person name="Lipzen A."/>
            <person name="Lundell T."/>
            <person name="Morin E."/>
            <person name="Murat C."/>
            <person name="Sun H."/>
            <person name="Tunlid A."/>
            <person name="Henrissat B."/>
            <person name="Grigoriev I.V."/>
            <person name="Hibbett D.S."/>
            <person name="Martin F."/>
            <person name="Nordberg H.P."/>
            <person name="Cantor M.N."/>
            <person name="Hua S.X."/>
        </authorList>
    </citation>
    <scope>NUCLEOTIDE SEQUENCE [LARGE SCALE GENOMIC DNA]</scope>
    <source>
        <strain evidence="2 3">ATCC 200175</strain>
    </source>
</reference>
<dbReference type="OrthoDB" id="2636278at2759"/>
<gene>
    <name evidence="2" type="ORF">PAXINDRAFT_85151</name>
</gene>
<feature type="region of interest" description="Disordered" evidence="1">
    <location>
        <begin position="201"/>
        <end position="268"/>
    </location>
</feature>